<comment type="similarity">
    <text evidence="1">Belongs to the cyclin family. Cyclin AB subfamily.</text>
</comment>
<dbReference type="Pfam" id="PF00134">
    <property type="entry name" value="Cyclin_N"/>
    <property type="match status" value="1"/>
</dbReference>
<dbReference type="InterPro" id="IPR006671">
    <property type="entry name" value="Cyclin_N"/>
</dbReference>
<keyword evidence="2" id="KW-0132">Cell division</keyword>
<evidence type="ECO:0000256" key="4">
    <source>
        <dbReference type="ARBA" id="ARBA00023306"/>
    </source>
</evidence>
<evidence type="ECO:0000259" key="6">
    <source>
        <dbReference type="SMART" id="SM00385"/>
    </source>
</evidence>
<dbReference type="SUPFAM" id="SSF47954">
    <property type="entry name" value="Cyclin-like"/>
    <property type="match status" value="2"/>
</dbReference>
<dbReference type="Pfam" id="PF02984">
    <property type="entry name" value="Cyclin_C"/>
    <property type="match status" value="1"/>
</dbReference>
<dbReference type="FunFam" id="1.10.472.10:FF:000057">
    <property type="entry name" value="Cyclin N-terminal domain containing 2"/>
    <property type="match status" value="1"/>
</dbReference>
<dbReference type="GO" id="GO:0016538">
    <property type="term" value="F:cyclin-dependent protein serine/threonine kinase regulator activity"/>
    <property type="evidence" value="ECO:0007669"/>
    <property type="project" value="InterPro"/>
</dbReference>
<name>A0A7J6WDU1_THATH</name>
<dbReference type="FunFam" id="1.10.472.10:FF:000091">
    <property type="entry name" value="putative cyclin-B3-1 isoform X3"/>
    <property type="match status" value="1"/>
</dbReference>
<dbReference type="PIRSF" id="PIRSF001771">
    <property type="entry name" value="Cyclin_A_B_D_E"/>
    <property type="match status" value="1"/>
</dbReference>
<dbReference type="InterPro" id="IPR036915">
    <property type="entry name" value="Cyclin-like_sf"/>
</dbReference>
<evidence type="ECO:0000259" key="7">
    <source>
        <dbReference type="SMART" id="SM01332"/>
    </source>
</evidence>
<dbReference type="GO" id="GO:0044772">
    <property type="term" value="P:mitotic cell cycle phase transition"/>
    <property type="evidence" value="ECO:0007669"/>
    <property type="project" value="InterPro"/>
</dbReference>
<dbReference type="InterPro" id="IPR004367">
    <property type="entry name" value="Cyclin_C-dom"/>
</dbReference>
<dbReference type="PANTHER" id="PTHR10177">
    <property type="entry name" value="CYCLINS"/>
    <property type="match status" value="1"/>
</dbReference>
<comment type="caution">
    <text evidence="8">The sequence shown here is derived from an EMBL/GenBank/DDBJ whole genome shotgun (WGS) entry which is preliminary data.</text>
</comment>
<dbReference type="CDD" id="cd20507">
    <property type="entry name" value="CYCLIN_CCNB1-like_rpt1"/>
    <property type="match status" value="1"/>
</dbReference>
<sequence>MVSFKISHGPRDIWNVLLYLEAFWGDLDDSLSILELTLGNPLLSRSTAAKSSMALRKSLPVKNGNLPTDFARILKACDENSRQSMTKRQDSVNAKSGRRVLADVSNLKNNPSRTGVDTGSKAVKIHNGKNQCMPRIAAGQCTTGASMSSRKLVMGTSKTVQKNRTEVDHTSKKVDSRNIKVFPESQKTKGPGHDSFGIDGRKIVRKPLVLTRKSLPVFERTSQIGSNGLKGNGKSSERGGVKLDKIKVGRKVVTNAIIARTSLQKSRASDSFPSAVSMGQSIIDTGGTSGKSIEVKISSNSKEIMLTKMARSDYNRRQSFTSCLLTKSEVLRDCSEVVKKEKLPSIDDKQNHLEVAEYVEDIYEYYWVMEAQYPSISNYMTFQKDITPKMRGILVNWLIEVHLKFELMQETLFLMVALFDRFLSVVPIERNEMQLVGLTALLLASKYEDFWHPKIKELLSISAGSYTRDQMLAMEKLILKKLMFRLNTPTLYVFMLRFLKAAQSDRKMEHLAFYLTELCLTEYEALNYKTSLLCASAIYVARCTLQISPAWSSLLCKHAHYEESELRDCADMILRFHKASGKGSLKVTYDKYMLPDQSCVARIKALSRLPQ</sequence>
<dbReference type="InterPro" id="IPR046965">
    <property type="entry name" value="Cyclin_A/B-like"/>
</dbReference>
<dbReference type="InterPro" id="IPR013763">
    <property type="entry name" value="Cyclin-like_dom"/>
</dbReference>
<keyword evidence="3 5" id="KW-0195">Cyclin</keyword>
<feature type="domain" description="Cyclin C-terminal" evidence="7">
    <location>
        <begin position="489"/>
        <end position="606"/>
    </location>
</feature>
<keyword evidence="9" id="KW-1185">Reference proteome</keyword>
<gene>
    <name evidence="8" type="ORF">FRX31_014803</name>
</gene>
<feature type="domain" description="Cyclin-like" evidence="6">
    <location>
        <begin position="396"/>
        <end position="480"/>
    </location>
</feature>
<protein>
    <submittedName>
        <fullName evidence="8">Cyclin-b1-2</fullName>
    </submittedName>
</protein>
<feature type="domain" description="Cyclin-like" evidence="6">
    <location>
        <begin position="493"/>
        <end position="575"/>
    </location>
</feature>
<proteinExistence type="inferred from homology"/>
<accession>A0A7J6WDU1</accession>
<evidence type="ECO:0000256" key="1">
    <source>
        <dbReference type="ARBA" id="ARBA00006955"/>
    </source>
</evidence>
<dbReference type="OrthoDB" id="5590282at2759"/>
<evidence type="ECO:0000256" key="5">
    <source>
        <dbReference type="RuleBase" id="RU000383"/>
    </source>
</evidence>
<dbReference type="EMBL" id="JABWDY010017068">
    <property type="protein sequence ID" value="KAF5195616.1"/>
    <property type="molecule type" value="Genomic_DNA"/>
</dbReference>
<dbReference type="AlphaFoldDB" id="A0A7J6WDU1"/>
<dbReference type="Gene3D" id="1.10.472.10">
    <property type="entry name" value="Cyclin-like"/>
    <property type="match status" value="2"/>
</dbReference>
<evidence type="ECO:0000313" key="8">
    <source>
        <dbReference type="EMBL" id="KAF5195616.1"/>
    </source>
</evidence>
<dbReference type="InterPro" id="IPR039361">
    <property type="entry name" value="Cyclin"/>
</dbReference>
<evidence type="ECO:0000256" key="2">
    <source>
        <dbReference type="ARBA" id="ARBA00022618"/>
    </source>
</evidence>
<dbReference type="SMART" id="SM00385">
    <property type="entry name" value="CYCLIN"/>
    <property type="match status" value="2"/>
</dbReference>
<reference evidence="8 9" key="1">
    <citation type="submission" date="2020-06" db="EMBL/GenBank/DDBJ databases">
        <title>Transcriptomic and genomic resources for Thalictrum thalictroides and T. hernandezii: Facilitating candidate gene discovery in an emerging model plant lineage.</title>
        <authorList>
            <person name="Arias T."/>
            <person name="Riano-Pachon D.M."/>
            <person name="Di Stilio V.S."/>
        </authorList>
    </citation>
    <scope>NUCLEOTIDE SEQUENCE [LARGE SCALE GENOMIC DNA]</scope>
    <source>
        <strain evidence="9">cv. WT478/WT964</strain>
        <tissue evidence="8">Leaves</tissue>
    </source>
</reference>
<organism evidence="8 9">
    <name type="scientific">Thalictrum thalictroides</name>
    <name type="common">Rue-anemone</name>
    <name type="synonym">Anemone thalictroides</name>
    <dbReference type="NCBI Taxonomy" id="46969"/>
    <lineage>
        <taxon>Eukaryota</taxon>
        <taxon>Viridiplantae</taxon>
        <taxon>Streptophyta</taxon>
        <taxon>Embryophyta</taxon>
        <taxon>Tracheophyta</taxon>
        <taxon>Spermatophyta</taxon>
        <taxon>Magnoliopsida</taxon>
        <taxon>Ranunculales</taxon>
        <taxon>Ranunculaceae</taxon>
        <taxon>Thalictroideae</taxon>
        <taxon>Thalictrum</taxon>
    </lineage>
</organism>
<dbReference type="GO" id="GO:0051301">
    <property type="term" value="P:cell division"/>
    <property type="evidence" value="ECO:0007669"/>
    <property type="project" value="UniProtKB-KW"/>
</dbReference>
<keyword evidence="4" id="KW-0131">Cell cycle</keyword>
<evidence type="ECO:0000313" key="9">
    <source>
        <dbReference type="Proteomes" id="UP000554482"/>
    </source>
</evidence>
<dbReference type="Proteomes" id="UP000554482">
    <property type="component" value="Unassembled WGS sequence"/>
</dbReference>
<evidence type="ECO:0000256" key="3">
    <source>
        <dbReference type="ARBA" id="ARBA00023127"/>
    </source>
</evidence>
<dbReference type="SMART" id="SM01332">
    <property type="entry name" value="Cyclin_C"/>
    <property type="match status" value="1"/>
</dbReference>